<dbReference type="Gene3D" id="2.70.70.10">
    <property type="entry name" value="Glucose Permease (Domain IIA)"/>
    <property type="match status" value="1"/>
</dbReference>
<evidence type="ECO:0000259" key="1">
    <source>
        <dbReference type="Pfam" id="PF01551"/>
    </source>
</evidence>
<dbReference type="PANTHER" id="PTHR21666">
    <property type="entry name" value="PEPTIDASE-RELATED"/>
    <property type="match status" value="1"/>
</dbReference>
<dbReference type="InterPro" id="IPR016047">
    <property type="entry name" value="M23ase_b-sheet_dom"/>
</dbReference>
<evidence type="ECO:0000313" key="2">
    <source>
        <dbReference type="EMBL" id="GAA1224549.1"/>
    </source>
</evidence>
<keyword evidence="3" id="KW-1185">Reference proteome</keyword>
<protein>
    <recommendedName>
        <fullName evidence="1">M23ase beta-sheet core domain-containing protein</fullName>
    </recommendedName>
</protein>
<gene>
    <name evidence="2" type="ORF">GCM10009655_24340</name>
</gene>
<dbReference type="PANTHER" id="PTHR21666:SF270">
    <property type="entry name" value="MUREIN HYDROLASE ACTIVATOR ENVC"/>
    <property type="match status" value="1"/>
</dbReference>
<name>A0ABN1VZH1_9MICO</name>
<dbReference type="SUPFAM" id="SSF51261">
    <property type="entry name" value="Duplicated hybrid motif"/>
    <property type="match status" value="1"/>
</dbReference>
<dbReference type="Proteomes" id="UP001500943">
    <property type="component" value="Unassembled WGS sequence"/>
</dbReference>
<feature type="domain" description="M23ase beta-sheet core" evidence="1">
    <location>
        <begin position="100"/>
        <end position="200"/>
    </location>
</feature>
<dbReference type="EMBL" id="BAAAKW010000058">
    <property type="protein sequence ID" value="GAA1224549.1"/>
    <property type="molecule type" value="Genomic_DNA"/>
</dbReference>
<comment type="caution">
    <text evidence="2">The sequence shown here is derived from an EMBL/GenBank/DDBJ whole genome shotgun (WGS) entry which is preliminary data.</text>
</comment>
<dbReference type="InterPro" id="IPR011055">
    <property type="entry name" value="Dup_hybrid_motif"/>
</dbReference>
<dbReference type="CDD" id="cd12797">
    <property type="entry name" value="M23_peptidase"/>
    <property type="match status" value="1"/>
</dbReference>
<proteinExistence type="predicted"/>
<dbReference type="InterPro" id="IPR050570">
    <property type="entry name" value="Cell_wall_metabolism_enzyme"/>
</dbReference>
<organism evidence="2 3">
    <name type="scientific">Rhodoglobus aureus</name>
    <dbReference type="NCBI Taxonomy" id="191497"/>
    <lineage>
        <taxon>Bacteria</taxon>
        <taxon>Bacillati</taxon>
        <taxon>Actinomycetota</taxon>
        <taxon>Actinomycetes</taxon>
        <taxon>Micrococcales</taxon>
        <taxon>Microbacteriaceae</taxon>
        <taxon>Rhodoglobus</taxon>
    </lineage>
</organism>
<reference evidence="2 3" key="1">
    <citation type="journal article" date="2019" name="Int. J. Syst. Evol. Microbiol.">
        <title>The Global Catalogue of Microorganisms (GCM) 10K type strain sequencing project: providing services to taxonomists for standard genome sequencing and annotation.</title>
        <authorList>
            <consortium name="The Broad Institute Genomics Platform"/>
            <consortium name="The Broad Institute Genome Sequencing Center for Infectious Disease"/>
            <person name="Wu L."/>
            <person name="Ma J."/>
        </authorList>
    </citation>
    <scope>NUCLEOTIDE SEQUENCE [LARGE SCALE GENOMIC DNA]</scope>
    <source>
        <strain evidence="2 3">JCM 12762</strain>
    </source>
</reference>
<accession>A0ABN1VZH1</accession>
<dbReference type="Pfam" id="PF01551">
    <property type="entry name" value="Peptidase_M23"/>
    <property type="match status" value="1"/>
</dbReference>
<sequence length="209" mass="22047">MPSNAFVGPSNVVAIASVPEADVAELAVESRPTQSLAVSDDVVGDVNGRDGVKVISYAEVLALKFAGVEYAYNATSGAIRWPFPYAVPLTDRFGDRVGGFHKGTDFAAPAGTPIYAIADGFVTYVQADYSGYGYHAIISHVVDGQQVESLYAHMASNSSPLQAGDAVRVGDFVGLVGDTGRSYGAHLHLEIHLDEVPVDPYVWLTAKAV</sequence>
<evidence type="ECO:0000313" key="3">
    <source>
        <dbReference type="Proteomes" id="UP001500943"/>
    </source>
</evidence>